<evidence type="ECO:0000313" key="3">
    <source>
        <dbReference type="Proteomes" id="UP000604046"/>
    </source>
</evidence>
<comment type="caution">
    <text evidence="2">The sequence shown here is derived from an EMBL/GenBank/DDBJ whole genome shotgun (WGS) entry which is preliminary data.</text>
</comment>
<dbReference type="Proteomes" id="UP000604046">
    <property type="component" value="Unassembled WGS sequence"/>
</dbReference>
<reference evidence="2" key="1">
    <citation type="submission" date="2021-02" db="EMBL/GenBank/DDBJ databases">
        <authorList>
            <person name="Dougan E. K."/>
            <person name="Rhodes N."/>
            <person name="Thang M."/>
            <person name="Chan C."/>
        </authorList>
    </citation>
    <scope>NUCLEOTIDE SEQUENCE</scope>
</reference>
<dbReference type="AlphaFoldDB" id="A0A812TM83"/>
<organism evidence="2 3">
    <name type="scientific">Symbiodinium natans</name>
    <dbReference type="NCBI Taxonomy" id="878477"/>
    <lineage>
        <taxon>Eukaryota</taxon>
        <taxon>Sar</taxon>
        <taxon>Alveolata</taxon>
        <taxon>Dinophyceae</taxon>
        <taxon>Suessiales</taxon>
        <taxon>Symbiodiniaceae</taxon>
        <taxon>Symbiodinium</taxon>
    </lineage>
</organism>
<proteinExistence type="predicted"/>
<protein>
    <submittedName>
        <fullName evidence="2">Uncharacterized protein</fullName>
    </submittedName>
</protein>
<dbReference type="EMBL" id="CAJNDS010002576">
    <property type="protein sequence ID" value="CAE7531620.1"/>
    <property type="molecule type" value="Genomic_DNA"/>
</dbReference>
<sequence>MLSSRVSVSSVPDKSTLAPESEHQLAIHQLNELYGAITSCTDKLQTQHDTCRTEEAAAKGFLLNAQVEYEALTNPPQPCYGQFNDGLLGKLEDHEVMMSCIEKIQDWAKALRSGGPRKKSNYDKAKERYIKKLASCSSLQHQFESSFCELRTTVDDSCTSLTTCFEQNLAIWEKSKPDFKTLEGSRKATFQAAEKVLCLVTEMLKPVVKEADIAKCDKLMVDTSSLTLPAFRKAPPAPICDTSAVATFPCEKGFLPLYYTGQDWYDAAPTDPCTPCTFSPSTTATTTGTNPPP</sequence>
<evidence type="ECO:0000313" key="2">
    <source>
        <dbReference type="EMBL" id="CAE7531620.1"/>
    </source>
</evidence>
<feature type="region of interest" description="Disordered" evidence="1">
    <location>
        <begin position="1"/>
        <end position="20"/>
    </location>
</feature>
<keyword evidence="3" id="KW-1185">Reference proteome</keyword>
<name>A0A812TM83_9DINO</name>
<accession>A0A812TM83</accession>
<feature type="compositionally biased region" description="Polar residues" evidence="1">
    <location>
        <begin position="1"/>
        <end position="13"/>
    </location>
</feature>
<gene>
    <name evidence="2" type="ORF">SNAT2548_LOCUS29786</name>
</gene>
<dbReference type="OrthoDB" id="442292at2759"/>
<evidence type="ECO:0000256" key="1">
    <source>
        <dbReference type="SAM" id="MobiDB-lite"/>
    </source>
</evidence>